<proteinExistence type="predicted"/>
<gene>
    <name evidence="1" type="ORF">V6N12_060328</name>
</gene>
<sequence length="73" mass="8164">MDKIRLSCGVNQENGLFSTVKVGDIETVEVLLKREPNLLYHTSVYDCHAALHIAAANGQIETVLMLIAMHWKI</sequence>
<evidence type="ECO:0000313" key="2">
    <source>
        <dbReference type="Proteomes" id="UP001472677"/>
    </source>
</evidence>
<accession>A0ABR2D469</accession>
<dbReference type="Gene3D" id="1.25.40.20">
    <property type="entry name" value="Ankyrin repeat-containing domain"/>
    <property type="match status" value="1"/>
</dbReference>
<protein>
    <submittedName>
        <fullName evidence="1">Uncharacterized protein</fullName>
    </submittedName>
</protein>
<dbReference type="EMBL" id="JBBPBM010000036">
    <property type="protein sequence ID" value="KAK8529549.1"/>
    <property type="molecule type" value="Genomic_DNA"/>
</dbReference>
<dbReference type="InterPro" id="IPR036770">
    <property type="entry name" value="Ankyrin_rpt-contain_sf"/>
</dbReference>
<evidence type="ECO:0000313" key="1">
    <source>
        <dbReference type="EMBL" id="KAK8529549.1"/>
    </source>
</evidence>
<comment type="caution">
    <text evidence="1">The sequence shown here is derived from an EMBL/GenBank/DDBJ whole genome shotgun (WGS) entry which is preliminary data.</text>
</comment>
<keyword evidence="2" id="KW-1185">Reference proteome</keyword>
<reference evidence="1 2" key="1">
    <citation type="journal article" date="2024" name="G3 (Bethesda)">
        <title>Genome assembly of Hibiscus sabdariffa L. provides insights into metabolisms of medicinal natural products.</title>
        <authorList>
            <person name="Kim T."/>
        </authorList>
    </citation>
    <scope>NUCLEOTIDE SEQUENCE [LARGE SCALE GENOMIC DNA]</scope>
    <source>
        <strain evidence="1">TK-2024</strain>
        <tissue evidence="1">Old leaves</tissue>
    </source>
</reference>
<organism evidence="1 2">
    <name type="scientific">Hibiscus sabdariffa</name>
    <name type="common">roselle</name>
    <dbReference type="NCBI Taxonomy" id="183260"/>
    <lineage>
        <taxon>Eukaryota</taxon>
        <taxon>Viridiplantae</taxon>
        <taxon>Streptophyta</taxon>
        <taxon>Embryophyta</taxon>
        <taxon>Tracheophyta</taxon>
        <taxon>Spermatophyta</taxon>
        <taxon>Magnoliopsida</taxon>
        <taxon>eudicotyledons</taxon>
        <taxon>Gunneridae</taxon>
        <taxon>Pentapetalae</taxon>
        <taxon>rosids</taxon>
        <taxon>malvids</taxon>
        <taxon>Malvales</taxon>
        <taxon>Malvaceae</taxon>
        <taxon>Malvoideae</taxon>
        <taxon>Hibiscus</taxon>
    </lineage>
</organism>
<dbReference type="SUPFAM" id="SSF48403">
    <property type="entry name" value="Ankyrin repeat"/>
    <property type="match status" value="1"/>
</dbReference>
<dbReference type="Proteomes" id="UP001472677">
    <property type="component" value="Unassembled WGS sequence"/>
</dbReference>
<name>A0ABR2D469_9ROSI</name>